<keyword evidence="2" id="KW-1185">Reference proteome</keyword>
<reference evidence="2" key="1">
    <citation type="journal article" date="2019" name="Int. J. Syst. Evol. Microbiol.">
        <title>The Global Catalogue of Microorganisms (GCM) 10K type strain sequencing project: providing services to taxonomists for standard genome sequencing and annotation.</title>
        <authorList>
            <consortium name="The Broad Institute Genomics Platform"/>
            <consortium name="The Broad Institute Genome Sequencing Center for Infectious Disease"/>
            <person name="Wu L."/>
            <person name="Ma J."/>
        </authorList>
    </citation>
    <scope>NUCLEOTIDE SEQUENCE [LARGE SCALE GENOMIC DNA]</scope>
    <source>
        <strain evidence="2">JCM 17919</strain>
    </source>
</reference>
<gene>
    <name evidence="1" type="ORF">GCM10023184_23230</name>
</gene>
<name>A0ABP8GXM2_9BACT</name>
<evidence type="ECO:0000313" key="1">
    <source>
        <dbReference type="EMBL" id="GAA4331399.1"/>
    </source>
</evidence>
<dbReference type="EMBL" id="BAABGY010000007">
    <property type="protein sequence ID" value="GAA4331399.1"/>
    <property type="molecule type" value="Genomic_DNA"/>
</dbReference>
<comment type="caution">
    <text evidence="1">The sequence shown here is derived from an EMBL/GenBank/DDBJ whole genome shotgun (WGS) entry which is preliminary data.</text>
</comment>
<organism evidence="1 2">
    <name type="scientific">Flaviaesturariibacter amylovorans</name>
    <dbReference type="NCBI Taxonomy" id="1084520"/>
    <lineage>
        <taxon>Bacteria</taxon>
        <taxon>Pseudomonadati</taxon>
        <taxon>Bacteroidota</taxon>
        <taxon>Chitinophagia</taxon>
        <taxon>Chitinophagales</taxon>
        <taxon>Chitinophagaceae</taxon>
        <taxon>Flaviaestuariibacter</taxon>
    </lineage>
</organism>
<dbReference type="Proteomes" id="UP001501725">
    <property type="component" value="Unassembled WGS sequence"/>
</dbReference>
<proteinExistence type="predicted"/>
<dbReference type="RefSeq" id="WP_345255885.1">
    <property type="nucleotide sequence ID" value="NZ_BAABGY010000007.1"/>
</dbReference>
<accession>A0ABP8GXM2</accession>
<evidence type="ECO:0000313" key="2">
    <source>
        <dbReference type="Proteomes" id="UP001501725"/>
    </source>
</evidence>
<protein>
    <submittedName>
        <fullName evidence="1">Uncharacterized protein</fullName>
    </submittedName>
</protein>
<sequence length="150" mass="16321">MAFSFHGFIGAEPALNGIRMRFPAARIIALGQELFLIPLTDALQRQMNGSGEAVPVNGFELLTGAIEEAALVVSEAGPLSYAEVLQWTGEGSQAAIMWEGGLRVRTFRYGQDLINRILRTYGAIAGPGQDEFTALGFAARRFTDDWLREG</sequence>